<dbReference type="Proteomes" id="UP001446871">
    <property type="component" value="Unassembled WGS sequence"/>
</dbReference>
<sequence length="74" mass="8740">MVKHLFTGCPREHSESRILEWVLKTSSIMQARVEFWLRPKNDVILVLLTDGMTHFYIYVKEMRQSGLQDFLQAA</sequence>
<name>A0ABR1W5V1_9PEZI</name>
<proteinExistence type="predicted"/>
<gene>
    <name evidence="1" type="ORF">PG996_004597</name>
</gene>
<evidence type="ECO:0000313" key="2">
    <source>
        <dbReference type="Proteomes" id="UP001446871"/>
    </source>
</evidence>
<organism evidence="1 2">
    <name type="scientific">Apiospora saccharicola</name>
    <dbReference type="NCBI Taxonomy" id="335842"/>
    <lineage>
        <taxon>Eukaryota</taxon>
        <taxon>Fungi</taxon>
        <taxon>Dikarya</taxon>
        <taxon>Ascomycota</taxon>
        <taxon>Pezizomycotina</taxon>
        <taxon>Sordariomycetes</taxon>
        <taxon>Xylariomycetidae</taxon>
        <taxon>Amphisphaeriales</taxon>
        <taxon>Apiosporaceae</taxon>
        <taxon>Apiospora</taxon>
    </lineage>
</organism>
<dbReference type="EMBL" id="JAQQWM010000002">
    <property type="protein sequence ID" value="KAK8078427.1"/>
    <property type="molecule type" value="Genomic_DNA"/>
</dbReference>
<accession>A0ABR1W5V1</accession>
<comment type="caution">
    <text evidence="1">The sequence shown here is derived from an EMBL/GenBank/DDBJ whole genome shotgun (WGS) entry which is preliminary data.</text>
</comment>
<keyword evidence="2" id="KW-1185">Reference proteome</keyword>
<protein>
    <submittedName>
        <fullName evidence="1">Uncharacterized protein</fullName>
    </submittedName>
</protein>
<reference evidence="1 2" key="1">
    <citation type="submission" date="2023-01" db="EMBL/GenBank/DDBJ databases">
        <title>Analysis of 21 Apiospora genomes using comparative genomics revels a genus with tremendous synthesis potential of carbohydrate active enzymes and secondary metabolites.</title>
        <authorList>
            <person name="Sorensen T."/>
        </authorList>
    </citation>
    <scope>NUCLEOTIDE SEQUENCE [LARGE SCALE GENOMIC DNA]</scope>
    <source>
        <strain evidence="1 2">CBS 83171</strain>
    </source>
</reference>
<evidence type="ECO:0000313" key="1">
    <source>
        <dbReference type="EMBL" id="KAK8078427.1"/>
    </source>
</evidence>